<dbReference type="Proteomes" id="UP000282515">
    <property type="component" value="Unassembled WGS sequence"/>
</dbReference>
<sequence length="114" mass="12455">MTTKLTSSLPKSDELNGLNAIANDLVVHPDELHVAVVVIDCAKITTDIDTDESTPTARIRRIEVITRADDKTQLRNLATRAFEARTGKTVLPLELEDELRAAFGGSDEDPDPTN</sequence>
<dbReference type="EMBL" id="RDBF01000005">
    <property type="protein sequence ID" value="RLV56041.1"/>
    <property type="molecule type" value="Genomic_DNA"/>
</dbReference>
<evidence type="ECO:0000313" key="1">
    <source>
        <dbReference type="EMBL" id="RLV56041.1"/>
    </source>
</evidence>
<reference evidence="1 2" key="1">
    <citation type="submission" date="2018-10" db="EMBL/GenBank/DDBJ databases">
        <title>Aeromicrobium sp. 9W16Y-2 whole genome shotgun sequence.</title>
        <authorList>
            <person name="Li F."/>
        </authorList>
    </citation>
    <scope>NUCLEOTIDE SEQUENCE [LARGE SCALE GENOMIC DNA]</scope>
    <source>
        <strain evidence="1 2">9W16Y-2</strain>
    </source>
</reference>
<protein>
    <submittedName>
        <fullName evidence="1">Uncharacterized protein</fullName>
    </submittedName>
</protein>
<dbReference type="AlphaFoldDB" id="A0A3L8PL37"/>
<dbReference type="OrthoDB" id="5120385at2"/>
<keyword evidence="2" id="KW-1185">Reference proteome</keyword>
<accession>A0A3L8PL37</accession>
<evidence type="ECO:0000313" key="2">
    <source>
        <dbReference type="Proteomes" id="UP000282515"/>
    </source>
</evidence>
<proteinExistence type="predicted"/>
<comment type="caution">
    <text evidence="1">The sequence shown here is derived from an EMBL/GenBank/DDBJ whole genome shotgun (WGS) entry which is preliminary data.</text>
</comment>
<dbReference type="RefSeq" id="WP_121794237.1">
    <property type="nucleotide sequence ID" value="NZ_RDBF01000005.1"/>
</dbReference>
<name>A0A3L8PL37_9ACTN</name>
<organism evidence="1 2">
    <name type="scientific">Aeromicrobium phragmitis</name>
    <dbReference type="NCBI Taxonomy" id="2478914"/>
    <lineage>
        <taxon>Bacteria</taxon>
        <taxon>Bacillati</taxon>
        <taxon>Actinomycetota</taxon>
        <taxon>Actinomycetes</taxon>
        <taxon>Propionibacteriales</taxon>
        <taxon>Nocardioidaceae</taxon>
        <taxon>Aeromicrobium</taxon>
    </lineage>
</organism>
<gene>
    <name evidence="1" type="ORF">D9V41_09135</name>
</gene>